<dbReference type="EMBL" id="GBXM01036950">
    <property type="protein sequence ID" value="JAH71627.1"/>
    <property type="molecule type" value="Transcribed_RNA"/>
</dbReference>
<dbReference type="AlphaFoldDB" id="A0A0E9V0Q2"/>
<reference evidence="1" key="2">
    <citation type="journal article" date="2015" name="Fish Shellfish Immunol.">
        <title>Early steps in the European eel (Anguilla anguilla)-Vibrio vulnificus interaction in the gills: Role of the RtxA13 toxin.</title>
        <authorList>
            <person name="Callol A."/>
            <person name="Pajuelo D."/>
            <person name="Ebbesson L."/>
            <person name="Teles M."/>
            <person name="MacKenzie S."/>
            <person name="Amaro C."/>
        </authorList>
    </citation>
    <scope>NUCLEOTIDE SEQUENCE</scope>
</reference>
<name>A0A0E9V0Q2_ANGAN</name>
<organism evidence="1">
    <name type="scientific">Anguilla anguilla</name>
    <name type="common">European freshwater eel</name>
    <name type="synonym">Muraena anguilla</name>
    <dbReference type="NCBI Taxonomy" id="7936"/>
    <lineage>
        <taxon>Eukaryota</taxon>
        <taxon>Metazoa</taxon>
        <taxon>Chordata</taxon>
        <taxon>Craniata</taxon>
        <taxon>Vertebrata</taxon>
        <taxon>Euteleostomi</taxon>
        <taxon>Actinopterygii</taxon>
        <taxon>Neopterygii</taxon>
        <taxon>Teleostei</taxon>
        <taxon>Anguilliformes</taxon>
        <taxon>Anguillidae</taxon>
        <taxon>Anguilla</taxon>
    </lineage>
</organism>
<reference evidence="1" key="1">
    <citation type="submission" date="2014-11" db="EMBL/GenBank/DDBJ databases">
        <authorList>
            <person name="Amaro Gonzalez C."/>
        </authorList>
    </citation>
    <scope>NUCLEOTIDE SEQUENCE</scope>
</reference>
<proteinExistence type="predicted"/>
<sequence>MANEKAVTDIYQCPDISIETKGE</sequence>
<evidence type="ECO:0000313" key="1">
    <source>
        <dbReference type="EMBL" id="JAH71627.1"/>
    </source>
</evidence>
<protein>
    <submittedName>
        <fullName evidence="1">Uncharacterized protein</fullName>
    </submittedName>
</protein>
<accession>A0A0E9V0Q2</accession>